<evidence type="ECO:0000313" key="9">
    <source>
        <dbReference type="Proteomes" id="UP000605986"/>
    </source>
</evidence>
<dbReference type="PRINTS" id="PR00465">
    <property type="entry name" value="EP450IV"/>
</dbReference>
<dbReference type="Gene3D" id="1.10.630.10">
    <property type="entry name" value="Cytochrome P450"/>
    <property type="match status" value="1"/>
</dbReference>
<evidence type="ECO:0000256" key="3">
    <source>
        <dbReference type="ARBA" id="ARBA00022723"/>
    </source>
</evidence>
<dbReference type="InterPro" id="IPR053007">
    <property type="entry name" value="CYP450_monoxygenase_sec-met"/>
</dbReference>
<dbReference type="InterPro" id="IPR001128">
    <property type="entry name" value="Cyt_P450"/>
</dbReference>
<dbReference type="PROSITE" id="PS00086">
    <property type="entry name" value="CYTOCHROME_P450"/>
    <property type="match status" value="1"/>
</dbReference>
<dbReference type="GO" id="GO:0020037">
    <property type="term" value="F:heme binding"/>
    <property type="evidence" value="ECO:0007669"/>
    <property type="project" value="InterPro"/>
</dbReference>
<keyword evidence="6 7" id="KW-0349">Heme</keyword>
<evidence type="ECO:0000313" key="8">
    <source>
        <dbReference type="EMBL" id="KAF4458139.1"/>
    </source>
</evidence>
<keyword evidence="5 7" id="KW-0503">Monooxygenase</keyword>
<dbReference type="GO" id="GO:0004497">
    <property type="term" value="F:monooxygenase activity"/>
    <property type="evidence" value="ECO:0007669"/>
    <property type="project" value="UniProtKB-KW"/>
</dbReference>
<evidence type="ECO:0000256" key="2">
    <source>
        <dbReference type="ARBA" id="ARBA00010617"/>
    </source>
</evidence>
<evidence type="ECO:0000256" key="7">
    <source>
        <dbReference type="RuleBase" id="RU000461"/>
    </source>
</evidence>
<protein>
    <submittedName>
        <fullName evidence="8">Prostacyclin synthase</fullName>
    </submittedName>
</protein>
<accession>A0A8H4KYW4</accession>
<comment type="similarity">
    <text evidence="2 7">Belongs to the cytochrome P450 family.</text>
</comment>
<dbReference type="CDD" id="cd11040">
    <property type="entry name" value="CYP7_CYP8-like"/>
    <property type="match status" value="1"/>
</dbReference>
<dbReference type="OrthoDB" id="1470350at2759"/>
<keyword evidence="7" id="KW-0560">Oxidoreductase</keyword>
<dbReference type="EMBL" id="JAADJG010000003">
    <property type="protein sequence ID" value="KAF4458139.1"/>
    <property type="molecule type" value="Genomic_DNA"/>
</dbReference>
<feature type="binding site" description="axial binding residue" evidence="6">
    <location>
        <position position="447"/>
    </location>
    <ligand>
        <name>heme</name>
        <dbReference type="ChEBI" id="CHEBI:30413"/>
    </ligand>
    <ligandPart>
        <name>Fe</name>
        <dbReference type="ChEBI" id="CHEBI:18248"/>
    </ligandPart>
</feature>
<comment type="caution">
    <text evidence="8">The sequence shown here is derived from an EMBL/GenBank/DDBJ whole genome shotgun (WGS) entry which is preliminary data.</text>
</comment>
<keyword evidence="9" id="KW-1185">Reference proteome</keyword>
<sequence>MAANVTTASPGGVLDFLTKDAKQSPGNYITVTVVVLVAILLHKLSNPSLDNREPPLLKPTIPIIGHLIGIFKYQNGDKSHRQIATLPILGGKLYVIFDTALIQSSYRKKTLSFMPFAAEFAQNELLLTNETTYKLKNTTLVQDFFDEIHPALTGHHIHRMNANALNYVAKEINSIEGSGELKSSNLWLWLRDLITMATAEALYGPENPMRQDSTLLDDLWTFEGGLNILLLNTFPSITAPKAHQARARLQKALGKYYGARKYHHEDAAEIVRGRARAFVKHNVPDEEIGHIELALLHVGTANTIPTLYWFFVNVFNRPDLVLRLREEVLPVIRKDGDGNGIVDVTILDQKCPLLVSCYREAIRLSNQAGGNRRVLEDTTVQDAQGRSYLLKKGMNVQTSAFVTHFLDVWGDNPLEFDPERFIDSGNNESDKLKRAAFLPFGGGRHLCPGRNFAFAENLGLVTCMLAGFDVSLPDGPGFPGKTRCDLSQAAFKPANGGEGFGVKVQRRKGWEKTQWSFAA</sequence>
<evidence type="ECO:0000256" key="4">
    <source>
        <dbReference type="ARBA" id="ARBA00023004"/>
    </source>
</evidence>
<dbReference type="PANTHER" id="PTHR47582">
    <property type="entry name" value="P450, PUTATIVE (EUROFUNG)-RELATED"/>
    <property type="match status" value="1"/>
</dbReference>
<keyword evidence="4 6" id="KW-0408">Iron</keyword>
<dbReference type="PANTHER" id="PTHR47582:SF1">
    <property type="entry name" value="P450, PUTATIVE (EUROFUNG)-RELATED"/>
    <property type="match status" value="1"/>
</dbReference>
<dbReference type="Proteomes" id="UP000605986">
    <property type="component" value="Unassembled WGS sequence"/>
</dbReference>
<evidence type="ECO:0000256" key="6">
    <source>
        <dbReference type="PIRSR" id="PIRSR602403-1"/>
    </source>
</evidence>
<evidence type="ECO:0000256" key="1">
    <source>
        <dbReference type="ARBA" id="ARBA00001971"/>
    </source>
</evidence>
<gene>
    <name evidence="8" type="ORF">F53441_74</name>
</gene>
<dbReference type="Pfam" id="PF00067">
    <property type="entry name" value="p450"/>
    <property type="match status" value="1"/>
</dbReference>
<name>A0A8H4KYW4_9HYPO</name>
<dbReference type="SUPFAM" id="SSF48264">
    <property type="entry name" value="Cytochrome P450"/>
    <property type="match status" value="1"/>
</dbReference>
<dbReference type="InterPro" id="IPR036396">
    <property type="entry name" value="Cyt_P450_sf"/>
</dbReference>
<organism evidence="8 9">
    <name type="scientific">Fusarium austroafricanum</name>
    <dbReference type="NCBI Taxonomy" id="2364996"/>
    <lineage>
        <taxon>Eukaryota</taxon>
        <taxon>Fungi</taxon>
        <taxon>Dikarya</taxon>
        <taxon>Ascomycota</taxon>
        <taxon>Pezizomycotina</taxon>
        <taxon>Sordariomycetes</taxon>
        <taxon>Hypocreomycetidae</taxon>
        <taxon>Hypocreales</taxon>
        <taxon>Nectriaceae</taxon>
        <taxon>Fusarium</taxon>
        <taxon>Fusarium concolor species complex</taxon>
    </lineage>
</organism>
<dbReference type="GO" id="GO:0005506">
    <property type="term" value="F:iron ion binding"/>
    <property type="evidence" value="ECO:0007669"/>
    <property type="project" value="InterPro"/>
</dbReference>
<dbReference type="InterPro" id="IPR002403">
    <property type="entry name" value="Cyt_P450_E_grp-IV"/>
</dbReference>
<reference evidence="8" key="1">
    <citation type="submission" date="2020-01" db="EMBL/GenBank/DDBJ databases">
        <title>Identification and distribution of gene clusters putatively required for synthesis of sphingolipid metabolism inhibitors in phylogenetically diverse species of the filamentous fungus Fusarium.</title>
        <authorList>
            <person name="Kim H.-S."/>
            <person name="Busman M."/>
            <person name="Brown D.W."/>
            <person name="Divon H."/>
            <person name="Uhlig S."/>
            <person name="Proctor R.H."/>
        </authorList>
    </citation>
    <scope>NUCLEOTIDE SEQUENCE</scope>
    <source>
        <strain evidence="8">NRRL 53441</strain>
    </source>
</reference>
<dbReference type="AlphaFoldDB" id="A0A8H4KYW4"/>
<evidence type="ECO:0000256" key="5">
    <source>
        <dbReference type="ARBA" id="ARBA00023033"/>
    </source>
</evidence>
<keyword evidence="3 6" id="KW-0479">Metal-binding</keyword>
<proteinExistence type="inferred from homology"/>
<dbReference type="InterPro" id="IPR017972">
    <property type="entry name" value="Cyt_P450_CS"/>
</dbReference>
<dbReference type="GO" id="GO:0016705">
    <property type="term" value="F:oxidoreductase activity, acting on paired donors, with incorporation or reduction of molecular oxygen"/>
    <property type="evidence" value="ECO:0007669"/>
    <property type="project" value="InterPro"/>
</dbReference>
<comment type="cofactor">
    <cofactor evidence="1 6">
        <name>heme</name>
        <dbReference type="ChEBI" id="CHEBI:30413"/>
    </cofactor>
</comment>